<keyword evidence="3 5" id="KW-0067">ATP-binding</keyword>
<dbReference type="GO" id="GO:0005524">
    <property type="term" value="F:ATP binding"/>
    <property type="evidence" value="ECO:0007669"/>
    <property type="project" value="UniProtKB-KW"/>
</dbReference>
<dbReference type="Gene3D" id="3.40.50.300">
    <property type="entry name" value="P-loop containing nucleotide triphosphate hydrolases"/>
    <property type="match status" value="1"/>
</dbReference>
<dbReference type="InterPro" id="IPR003439">
    <property type="entry name" value="ABC_transporter-like_ATP-bd"/>
</dbReference>
<dbReference type="SMART" id="SM00382">
    <property type="entry name" value="AAA"/>
    <property type="match status" value="1"/>
</dbReference>
<accession>A0A501XLU7</accession>
<dbReference type="RefSeq" id="WP_140927932.1">
    <property type="nucleotide sequence ID" value="NZ_VFSU01000022.1"/>
</dbReference>
<dbReference type="PROSITE" id="PS00211">
    <property type="entry name" value="ABC_TRANSPORTER_1"/>
    <property type="match status" value="1"/>
</dbReference>
<dbReference type="Pfam" id="PF00005">
    <property type="entry name" value="ABC_tran"/>
    <property type="match status" value="1"/>
</dbReference>
<name>A0A501XLU7_9SPHN</name>
<dbReference type="Proteomes" id="UP000319897">
    <property type="component" value="Unassembled WGS sequence"/>
</dbReference>
<dbReference type="InterPro" id="IPR017871">
    <property type="entry name" value="ABC_transporter-like_CS"/>
</dbReference>
<evidence type="ECO:0000313" key="5">
    <source>
        <dbReference type="EMBL" id="TPE61560.1"/>
    </source>
</evidence>
<dbReference type="SUPFAM" id="SSF52540">
    <property type="entry name" value="P-loop containing nucleoside triphosphate hydrolases"/>
    <property type="match status" value="1"/>
</dbReference>
<dbReference type="PANTHER" id="PTHR42781:SF4">
    <property type="entry name" value="SPERMIDINE_PUTRESCINE IMPORT ATP-BINDING PROTEIN POTA"/>
    <property type="match status" value="1"/>
</dbReference>
<feature type="domain" description="ABC transporter" evidence="4">
    <location>
        <begin position="3"/>
        <end position="223"/>
    </location>
</feature>
<dbReference type="PANTHER" id="PTHR42781">
    <property type="entry name" value="SPERMIDINE/PUTRESCINE IMPORT ATP-BINDING PROTEIN POTA"/>
    <property type="match status" value="1"/>
</dbReference>
<organism evidence="5 6">
    <name type="scientific">Sandaracinobacter neustonicus</name>
    <dbReference type="NCBI Taxonomy" id="1715348"/>
    <lineage>
        <taxon>Bacteria</taxon>
        <taxon>Pseudomonadati</taxon>
        <taxon>Pseudomonadota</taxon>
        <taxon>Alphaproteobacteria</taxon>
        <taxon>Sphingomonadales</taxon>
        <taxon>Sphingosinicellaceae</taxon>
        <taxon>Sandaracinobacter</taxon>
    </lineage>
</organism>
<dbReference type="AlphaFoldDB" id="A0A501XLU7"/>
<keyword evidence="2" id="KW-0547">Nucleotide-binding</keyword>
<gene>
    <name evidence="5" type="ORF">FJQ54_08190</name>
</gene>
<proteinExistence type="predicted"/>
<evidence type="ECO:0000256" key="3">
    <source>
        <dbReference type="ARBA" id="ARBA00022840"/>
    </source>
</evidence>
<sequence length="225" mass="23972">MSGLEADIRLERPLPLNVQLQVAPGEILALVGRSGAGKSTLLKALAGLVPMQGHVRVGAEEWTGLPAHQRQVGYLFQSYALFPHLSALQNLLLAMPAPDQPRARALLAAVHLPGLEDRRPHQLSGGQQQRVALARALARNPRLLLLDEPFSAVDRPTRRALAATLQDLRADLAMPTILVSHDIEDVAALATRIAVLEGGRIAQLGATADVIARPASASIAELVGR</sequence>
<dbReference type="InterPro" id="IPR050093">
    <property type="entry name" value="ABC_SmlMolc_Importer"/>
</dbReference>
<evidence type="ECO:0000313" key="6">
    <source>
        <dbReference type="Proteomes" id="UP000319897"/>
    </source>
</evidence>
<dbReference type="InterPro" id="IPR003593">
    <property type="entry name" value="AAA+_ATPase"/>
</dbReference>
<comment type="caution">
    <text evidence="5">The sequence shown here is derived from an EMBL/GenBank/DDBJ whole genome shotgun (WGS) entry which is preliminary data.</text>
</comment>
<keyword evidence="6" id="KW-1185">Reference proteome</keyword>
<dbReference type="PROSITE" id="PS50893">
    <property type="entry name" value="ABC_TRANSPORTER_2"/>
    <property type="match status" value="1"/>
</dbReference>
<evidence type="ECO:0000256" key="2">
    <source>
        <dbReference type="ARBA" id="ARBA00022741"/>
    </source>
</evidence>
<dbReference type="OrthoDB" id="9802264at2"/>
<dbReference type="GO" id="GO:0016887">
    <property type="term" value="F:ATP hydrolysis activity"/>
    <property type="evidence" value="ECO:0007669"/>
    <property type="project" value="InterPro"/>
</dbReference>
<protein>
    <submittedName>
        <fullName evidence="5">ATP-binding cassette domain-containing protein</fullName>
    </submittedName>
</protein>
<evidence type="ECO:0000259" key="4">
    <source>
        <dbReference type="PROSITE" id="PS50893"/>
    </source>
</evidence>
<evidence type="ECO:0000256" key="1">
    <source>
        <dbReference type="ARBA" id="ARBA00022448"/>
    </source>
</evidence>
<dbReference type="EMBL" id="VFSU01000022">
    <property type="protein sequence ID" value="TPE61560.1"/>
    <property type="molecule type" value="Genomic_DNA"/>
</dbReference>
<reference evidence="5 6" key="1">
    <citation type="submission" date="2019-06" db="EMBL/GenBank/DDBJ databases">
        <authorList>
            <person name="Lee I."/>
            <person name="Jang G.I."/>
            <person name="Hwang C.Y."/>
        </authorList>
    </citation>
    <scope>NUCLEOTIDE SEQUENCE [LARGE SCALE GENOMIC DNA]</scope>
    <source>
        <strain evidence="5 6">PAMC 28131</strain>
    </source>
</reference>
<dbReference type="InterPro" id="IPR027417">
    <property type="entry name" value="P-loop_NTPase"/>
</dbReference>
<keyword evidence="1" id="KW-0813">Transport</keyword>